<organism evidence="1 2">
    <name type="scientific">Capsicum annuum</name>
    <name type="common">Capsicum pepper</name>
    <dbReference type="NCBI Taxonomy" id="4072"/>
    <lineage>
        <taxon>Eukaryota</taxon>
        <taxon>Viridiplantae</taxon>
        <taxon>Streptophyta</taxon>
        <taxon>Embryophyta</taxon>
        <taxon>Tracheophyta</taxon>
        <taxon>Spermatophyta</taxon>
        <taxon>Magnoliopsida</taxon>
        <taxon>eudicotyledons</taxon>
        <taxon>Gunneridae</taxon>
        <taxon>Pentapetalae</taxon>
        <taxon>asterids</taxon>
        <taxon>lamiids</taxon>
        <taxon>Solanales</taxon>
        <taxon>Solanaceae</taxon>
        <taxon>Solanoideae</taxon>
        <taxon>Capsiceae</taxon>
        <taxon>Capsicum</taxon>
    </lineage>
</organism>
<dbReference type="STRING" id="4072.A0A2G2YJ26"/>
<name>A0A2G2YJ26_CAPAN</name>
<reference evidence="1 2" key="2">
    <citation type="journal article" date="2017" name="Genome Biol.">
        <title>New reference genome sequences of hot pepper reveal the massive evolution of plant disease-resistance genes by retroduplication.</title>
        <authorList>
            <person name="Kim S."/>
            <person name="Park J."/>
            <person name="Yeom S.I."/>
            <person name="Kim Y.M."/>
            <person name="Seo E."/>
            <person name="Kim K.T."/>
            <person name="Kim M.S."/>
            <person name="Lee J.M."/>
            <person name="Cheong K."/>
            <person name="Shin H.S."/>
            <person name="Kim S.B."/>
            <person name="Han K."/>
            <person name="Lee J."/>
            <person name="Park M."/>
            <person name="Lee H.A."/>
            <person name="Lee H.Y."/>
            <person name="Lee Y."/>
            <person name="Oh S."/>
            <person name="Lee J.H."/>
            <person name="Choi E."/>
            <person name="Choi E."/>
            <person name="Lee S.E."/>
            <person name="Jeon J."/>
            <person name="Kim H."/>
            <person name="Choi G."/>
            <person name="Song H."/>
            <person name="Lee J."/>
            <person name="Lee S.C."/>
            <person name="Kwon J.K."/>
            <person name="Lee H.Y."/>
            <person name="Koo N."/>
            <person name="Hong Y."/>
            <person name="Kim R.W."/>
            <person name="Kang W.H."/>
            <person name="Huh J.H."/>
            <person name="Kang B.C."/>
            <person name="Yang T.J."/>
            <person name="Lee Y.H."/>
            <person name="Bennetzen J.L."/>
            <person name="Choi D."/>
        </authorList>
    </citation>
    <scope>NUCLEOTIDE SEQUENCE [LARGE SCALE GENOMIC DNA]</scope>
    <source>
        <strain evidence="2">cv. CM334</strain>
    </source>
</reference>
<dbReference type="Proteomes" id="UP000222542">
    <property type="component" value="Unassembled WGS sequence"/>
</dbReference>
<comment type="caution">
    <text evidence="1">The sequence shown here is derived from an EMBL/GenBank/DDBJ whole genome shotgun (WGS) entry which is preliminary data.</text>
</comment>
<gene>
    <name evidence="1" type="ORF">T459_24851</name>
</gene>
<dbReference type="PROSITE" id="PS51354">
    <property type="entry name" value="GLUTAREDOXIN_2"/>
    <property type="match status" value="1"/>
</dbReference>
<dbReference type="SUPFAM" id="SSF52833">
    <property type="entry name" value="Thioredoxin-like"/>
    <property type="match status" value="1"/>
</dbReference>
<evidence type="ECO:0000313" key="2">
    <source>
        <dbReference type="Proteomes" id="UP000222542"/>
    </source>
</evidence>
<dbReference type="EMBL" id="AYRZ02000010">
    <property type="protein sequence ID" value="PHT69747.1"/>
    <property type="molecule type" value="Genomic_DNA"/>
</dbReference>
<dbReference type="InterPro" id="IPR036249">
    <property type="entry name" value="Thioredoxin-like_sf"/>
</dbReference>
<evidence type="ECO:0000313" key="1">
    <source>
        <dbReference type="EMBL" id="PHT69747.1"/>
    </source>
</evidence>
<dbReference type="Gramene" id="PHT69747">
    <property type="protein sequence ID" value="PHT69747"/>
    <property type="gene ID" value="T459_24851"/>
</dbReference>
<sequence>MELENIDKNINGYRRDGRIVALPVVFIGGELFGGLDRIMATHISGELCPIFLKSRGIVAMIFCYIL</sequence>
<dbReference type="Gene3D" id="3.40.30.10">
    <property type="entry name" value="Glutaredoxin"/>
    <property type="match status" value="1"/>
</dbReference>
<accession>A0A2G2YJ26</accession>
<proteinExistence type="predicted"/>
<keyword evidence="2" id="KW-1185">Reference proteome</keyword>
<reference evidence="1 2" key="1">
    <citation type="journal article" date="2014" name="Nat. Genet.">
        <title>Genome sequence of the hot pepper provides insights into the evolution of pungency in Capsicum species.</title>
        <authorList>
            <person name="Kim S."/>
            <person name="Park M."/>
            <person name="Yeom S.I."/>
            <person name="Kim Y.M."/>
            <person name="Lee J.M."/>
            <person name="Lee H.A."/>
            <person name="Seo E."/>
            <person name="Choi J."/>
            <person name="Cheong K."/>
            <person name="Kim K.T."/>
            <person name="Jung K."/>
            <person name="Lee G.W."/>
            <person name="Oh S.K."/>
            <person name="Bae C."/>
            <person name="Kim S.B."/>
            <person name="Lee H.Y."/>
            <person name="Kim S.Y."/>
            <person name="Kim M.S."/>
            <person name="Kang B.C."/>
            <person name="Jo Y.D."/>
            <person name="Yang H.B."/>
            <person name="Jeong H.J."/>
            <person name="Kang W.H."/>
            <person name="Kwon J.K."/>
            <person name="Shin C."/>
            <person name="Lim J.Y."/>
            <person name="Park J.H."/>
            <person name="Huh J.H."/>
            <person name="Kim J.S."/>
            <person name="Kim B.D."/>
            <person name="Cohen O."/>
            <person name="Paran I."/>
            <person name="Suh M.C."/>
            <person name="Lee S.B."/>
            <person name="Kim Y.K."/>
            <person name="Shin Y."/>
            <person name="Noh S.J."/>
            <person name="Park J."/>
            <person name="Seo Y.S."/>
            <person name="Kwon S.Y."/>
            <person name="Kim H.A."/>
            <person name="Park J.M."/>
            <person name="Kim H.J."/>
            <person name="Choi S.B."/>
            <person name="Bosland P.W."/>
            <person name="Reeves G."/>
            <person name="Jo S.H."/>
            <person name="Lee B.W."/>
            <person name="Cho H.T."/>
            <person name="Choi H.S."/>
            <person name="Lee M.S."/>
            <person name="Yu Y."/>
            <person name="Do Choi Y."/>
            <person name="Park B.S."/>
            <person name="van Deynze A."/>
            <person name="Ashrafi H."/>
            <person name="Hill T."/>
            <person name="Kim W.T."/>
            <person name="Pai H.S."/>
            <person name="Ahn H.K."/>
            <person name="Yeam I."/>
            <person name="Giovannoni J.J."/>
            <person name="Rose J.K."/>
            <person name="Sorensen I."/>
            <person name="Lee S.J."/>
            <person name="Kim R.W."/>
            <person name="Choi I.Y."/>
            <person name="Choi B.S."/>
            <person name="Lim J.S."/>
            <person name="Lee Y.H."/>
            <person name="Choi D."/>
        </authorList>
    </citation>
    <scope>NUCLEOTIDE SEQUENCE [LARGE SCALE GENOMIC DNA]</scope>
    <source>
        <strain evidence="2">cv. CM334</strain>
    </source>
</reference>
<dbReference type="AlphaFoldDB" id="A0A2G2YJ26"/>
<protein>
    <submittedName>
        <fullName evidence="1">Glutaredoxin-C9</fullName>
    </submittedName>
</protein>